<comment type="caution">
    <text evidence="2">The sequence shown here is derived from an EMBL/GenBank/DDBJ whole genome shotgun (WGS) entry which is preliminary data.</text>
</comment>
<dbReference type="InterPro" id="IPR051699">
    <property type="entry name" value="Rpn/YhgA-like_nuclease"/>
</dbReference>
<dbReference type="GO" id="GO:0006310">
    <property type="term" value="P:DNA recombination"/>
    <property type="evidence" value="ECO:0007669"/>
    <property type="project" value="TreeGrafter"/>
</dbReference>
<evidence type="ECO:0000313" key="2">
    <source>
        <dbReference type="EMBL" id="GGK67512.1"/>
    </source>
</evidence>
<dbReference type="PANTHER" id="PTHR34611:SF2">
    <property type="entry name" value="INACTIVE RECOMBINATION-PROMOTING NUCLEASE-LIKE PROTEIN RPNE-RELATED"/>
    <property type="match status" value="1"/>
</dbReference>
<feature type="domain" description="Transposase (putative) YhgA-like" evidence="1">
    <location>
        <begin position="14"/>
        <end position="228"/>
    </location>
</feature>
<dbReference type="GO" id="GO:1990238">
    <property type="term" value="F:double-stranded DNA endonuclease activity"/>
    <property type="evidence" value="ECO:0007669"/>
    <property type="project" value="TreeGrafter"/>
</dbReference>
<dbReference type="Proteomes" id="UP000612956">
    <property type="component" value="Unassembled WGS sequence"/>
</dbReference>
<reference evidence="2" key="1">
    <citation type="journal article" date="2014" name="Int. J. Syst. Evol. Microbiol.">
        <title>Complete genome sequence of Corynebacterium casei LMG S-19264T (=DSM 44701T), isolated from a smear-ripened cheese.</title>
        <authorList>
            <consortium name="US DOE Joint Genome Institute (JGI-PGF)"/>
            <person name="Walter F."/>
            <person name="Albersmeier A."/>
            <person name="Kalinowski J."/>
            <person name="Ruckert C."/>
        </authorList>
    </citation>
    <scope>NUCLEOTIDE SEQUENCE</scope>
    <source>
        <strain evidence="2">CGMCC 4.7278</strain>
    </source>
</reference>
<keyword evidence="3" id="KW-1185">Reference proteome</keyword>
<dbReference type="RefSeq" id="WP_188831021.1">
    <property type="nucleotide sequence ID" value="NZ_BMMW01000006.1"/>
</dbReference>
<evidence type="ECO:0000313" key="3">
    <source>
        <dbReference type="Proteomes" id="UP000612956"/>
    </source>
</evidence>
<proteinExistence type="predicted"/>
<dbReference type="EMBL" id="BMMW01000006">
    <property type="protein sequence ID" value="GGK67512.1"/>
    <property type="molecule type" value="Genomic_DNA"/>
</dbReference>
<dbReference type="AlphaFoldDB" id="A0A917VEU4"/>
<name>A0A917VEU4_9NOCA</name>
<accession>A0A917VEU4</accession>
<organism evidence="2 3">
    <name type="scientific">Nocardia camponoti</name>
    <dbReference type="NCBI Taxonomy" id="1616106"/>
    <lineage>
        <taxon>Bacteria</taxon>
        <taxon>Bacillati</taxon>
        <taxon>Actinomycetota</taxon>
        <taxon>Actinomycetes</taxon>
        <taxon>Mycobacteriales</taxon>
        <taxon>Nocardiaceae</taxon>
        <taxon>Nocardia</taxon>
    </lineage>
</organism>
<protein>
    <recommendedName>
        <fullName evidence="1">Transposase (putative) YhgA-like domain-containing protein</fullName>
    </recommendedName>
</protein>
<evidence type="ECO:0000259" key="1">
    <source>
        <dbReference type="Pfam" id="PF04754"/>
    </source>
</evidence>
<gene>
    <name evidence="2" type="ORF">GCM10011591_44590</name>
</gene>
<dbReference type="Pfam" id="PF04754">
    <property type="entry name" value="Transposase_31"/>
    <property type="match status" value="1"/>
</dbReference>
<reference evidence="2" key="2">
    <citation type="submission" date="2020-09" db="EMBL/GenBank/DDBJ databases">
        <authorList>
            <person name="Sun Q."/>
            <person name="Zhou Y."/>
        </authorList>
    </citation>
    <scope>NUCLEOTIDE SEQUENCE</scope>
    <source>
        <strain evidence="2">CGMCC 4.7278</strain>
    </source>
</reference>
<dbReference type="PANTHER" id="PTHR34611">
    <property type="match status" value="1"/>
</dbReference>
<sequence>MTSKKKEPGEPNHPHDTLFRRIMSRPDNAASELAIILPEEIAACIDWSTLRLVPGGFVSEKLKERFTDLLYHARLIGVDEEVFLYLLIEHQARGDRFMALRMAEYATQFWRKYLDDHRKQSPTMLPLFIPVVVHTGPDGNLWTDPTELADLIDTSGLPVEARDRLAPYLPRFRFMLEDVAAVDLEVLRKRPVPDVVRLLLIAQRVVYRNEQLHVVLHADIDLFRHLTREDLQAFMTYIVSSGRTSTEALLGLAGEIGPVAKEAVMTTAEQIAAEADAETLLKQIARRFQVQVSASVVGVVRGASRERVQGWLDYIFDASSVDDLLAH</sequence>
<dbReference type="InterPro" id="IPR006842">
    <property type="entry name" value="Transposase_31"/>
</dbReference>